<keyword evidence="4 8" id="KW-0067">ATP-binding</keyword>
<keyword evidence="8" id="KW-0963">Cytoplasm</keyword>
<feature type="binding site" evidence="8">
    <location>
        <begin position="153"/>
        <end position="155"/>
    </location>
    <ligand>
        <name>ATP</name>
        <dbReference type="ChEBI" id="CHEBI:30616"/>
    </ligand>
</feature>
<feature type="binding site" evidence="8">
    <location>
        <position position="192"/>
    </location>
    <ligand>
        <name>ATP</name>
        <dbReference type="ChEBI" id="CHEBI:30616"/>
    </ligand>
</feature>
<proteinExistence type="inferred from homology"/>
<evidence type="ECO:0000256" key="4">
    <source>
        <dbReference type="ARBA" id="ARBA00022840"/>
    </source>
</evidence>
<feature type="short sequence motif" description="'KMSKS' region" evidence="8">
    <location>
        <begin position="201"/>
        <end position="205"/>
    </location>
</feature>
<dbReference type="PRINTS" id="PR01039">
    <property type="entry name" value="TRNASYNTHTRP"/>
</dbReference>
<dbReference type="InterPro" id="IPR002306">
    <property type="entry name" value="Trp-tRNA-ligase"/>
</dbReference>
<feature type="short sequence motif" description="'HIGH' region" evidence="8">
    <location>
        <begin position="18"/>
        <end position="26"/>
    </location>
</feature>
<evidence type="ECO:0000313" key="10">
    <source>
        <dbReference type="EMBL" id="MCL9819698.1"/>
    </source>
</evidence>
<evidence type="ECO:0000256" key="3">
    <source>
        <dbReference type="ARBA" id="ARBA00022741"/>
    </source>
</evidence>
<dbReference type="PANTHER" id="PTHR43766">
    <property type="entry name" value="TRYPTOPHAN--TRNA LIGASE, MITOCHONDRIAL"/>
    <property type="match status" value="1"/>
</dbReference>
<dbReference type="InterPro" id="IPR050203">
    <property type="entry name" value="Trp-tRNA_synthetase"/>
</dbReference>
<dbReference type="InterPro" id="IPR001412">
    <property type="entry name" value="aa-tRNA-synth_I_CS"/>
</dbReference>
<reference evidence="10" key="1">
    <citation type="submission" date="2022-06" db="EMBL/GenBank/DDBJ databases">
        <title>Helicobacter colisuis sp. nov.</title>
        <authorList>
            <person name="Papic B."/>
            <person name="Gruntar I."/>
        </authorList>
    </citation>
    <scope>NUCLEOTIDE SEQUENCE</scope>
    <source>
        <strain evidence="10">11154-15</strain>
    </source>
</reference>
<gene>
    <name evidence="8 10" type="primary">trpS</name>
    <name evidence="10" type="ORF">NCR95_05905</name>
</gene>
<dbReference type="Gene3D" id="3.40.50.620">
    <property type="entry name" value="HUPs"/>
    <property type="match status" value="1"/>
</dbReference>
<dbReference type="SUPFAM" id="SSF52374">
    <property type="entry name" value="Nucleotidylyl transferase"/>
    <property type="match status" value="1"/>
</dbReference>
<evidence type="ECO:0000256" key="6">
    <source>
        <dbReference type="ARBA" id="ARBA00023146"/>
    </source>
</evidence>
<keyword evidence="3 8" id="KW-0547">Nucleotide-binding</keyword>
<comment type="similarity">
    <text evidence="1 8 9">Belongs to the class-I aminoacyl-tRNA synthetase family.</text>
</comment>
<feature type="binding site" evidence="8">
    <location>
        <begin position="25"/>
        <end position="26"/>
    </location>
    <ligand>
        <name>ATP</name>
        <dbReference type="ChEBI" id="CHEBI:30616"/>
    </ligand>
</feature>
<dbReference type="Gene3D" id="1.10.240.10">
    <property type="entry name" value="Tyrosyl-Transfer RNA Synthetase"/>
    <property type="match status" value="1"/>
</dbReference>
<evidence type="ECO:0000313" key="11">
    <source>
        <dbReference type="Proteomes" id="UP001057522"/>
    </source>
</evidence>
<dbReference type="InterPro" id="IPR002305">
    <property type="entry name" value="aa-tRNA-synth_Ic"/>
</dbReference>
<comment type="subunit">
    <text evidence="8">Homodimer.</text>
</comment>
<evidence type="ECO:0000256" key="9">
    <source>
        <dbReference type="RuleBase" id="RU363036"/>
    </source>
</evidence>
<dbReference type="InterPro" id="IPR014729">
    <property type="entry name" value="Rossmann-like_a/b/a_fold"/>
</dbReference>
<keyword evidence="5 8" id="KW-0648">Protein biosynthesis</keyword>
<comment type="caution">
    <text evidence="10">The sequence shown here is derived from an EMBL/GenBank/DDBJ whole genome shotgun (WGS) entry which is preliminary data.</text>
</comment>
<dbReference type="EC" id="6.1.1.2" evidence="8"/>
<dbReference type="RefSeq" id="WP_112057272.1">
    <property type="nucleotide sequence ID" value="NZ_JAMOKW010000005.1"/>
</dbReference>
<evidence type="ECO:0000256" key="5">
    <source>
        <dbReference type="ARBA" id="ARBA00022917"/>
    </source>
</evidence>
<dbReference type="PROSITE" id="PS00178">
    <property type="entry name" value="AA_TRNA_LIGASE_I"/>
    <property type="match status" value="1"/>
</dbReference>
<comment type="catalytic activity">
    <reaction evidence="7 8">
        <text>tRNA(Trp) + L-tryptophan + ATP = L-tryptophyl-tRNA(Trp) + AMP + diphosphate + H(+)</text>
        <dbReference type="Rhea" id="RHEA:24080"/>
        <dbReference type="Rhea" id="RHEA-COMP:9671"/>
        <dbReference type="Rhea" id="RHEA-COMP:9705"/>
        <dbReference type="ChEBI" id="CHEBI:15378"/>
        <dbReference type="ChEBI" id="CHEBI:30616"/>
        <dbReference type="ChEBI" id="CHEBI:33019"/>
        <dbReference type="ChEBI" id="CHEBI:57912"/>
        <dbReference type="ChEBI" id="CHEBI:78442"/>
        <dbReference type="ChEBI" id="CHEBI:78535"/>
        <dbReference type="ChEBI" id="CHEBI:456215"/>
        <dbReference type="EC" id="6.1.1.2"/>
    </reaction>
</comment>
<sequence length="335" mass="38054">MQTKVTTKKPRVFSGIQPTGNIHLGNYLGAVKNWVDRQEEYENIFCVVNSHAITIPQNPKTLREKTFELCAMLLACGIDPQKSTLFIQSEIQEHTSLAWLLTCITPMGDLSRMTQFKDKSQKNPKSIFAGLFNYPNLMSADILLYKSEFVPVGEDQKQHIELARDTAMRFNRDYGEIFVVPQPLIQKEGARIMGLDDPTKKMSKSSGDKPNHLIALLDSPDEIVRKFKKATTDSEGVIAFDESRAGVYNLLNIYQCFSKESREEIERFFAGKGYGELKMKVAEVVIEGLRPIRESYERLFGDFAYLQGILQKGSQTAREIAQKTYQEAKEKMGLI</sequence>
<dbReference type="PANTHER" id="PTHR43766:SF1">
    <property type="entry name" value="TRYPTOPHAN--TRNA LIGASE, MITOCHONDRIAL"/>
    <property type="match status" value="1"/>
</dbReference>
<dbReference type="InterPro" id="IPR024109">
    <property type="entry name" value="Trp-tRNA-ligase_bac-type"/>
</dbReference>
<dbReference type="GO" id="GO:0004830">
    <property type="term" value="F:tryptophan-tRNA ligase activity"/>
    <property type="evidence" value="ECO:0007669"/>
    <property type="project" value="UniProtKB-EC"/>
</dbReference>
<feature type="binding site" evidence="8">
    <location>
        <position position="141"/>
    </location>
    <ligand>
        <name>L-tryptophan</name>
        <dbReference type="ChEBI" id="CHEBI:57912"/>
    </ligand>
</feature>
<feature type="binding site" evidence="8">
    <location>
        <begin position="17"/>
        <end position="19"/>
    </location>
    <ligand>
        <name>ATP</name>
        <dbReference type="ChEBI" id="CHEBI:30616"/>
    </ligand>
</feature>
<keyword evidence="6 8" id="KW-0030">Aminoacyl-tRNA synthetase</keyword>
<dbReference type="HAMAP" id="MF_00140_B">
    <property type="entry name" value="Trp_tRNA_synth_B"/>
    <property type="match status" value="1"/>
</dbReference>
<keyword evidence="2 8" id="KW-0436">Ligase</keyword>
<accession>A0ABT0TUT6</accession>
<dbReference type="NCBIfam" id="TIGR00233">
    <property type="entry name" value="trpS"/>
    <property type="match status" value="1"/>
</dbReference>
<evidence type="ECO:0000256" key="1">
    <source>
        <dbReference type="ARBA" id="ARBA00005594"/>
    </source>
</evidence>
<dbReference type="Proteomes" id="UP001057522">
    <property type="component" value="Unassembled WGS sequence"/>
</dbReference>
<evidence type="ECO:0000256" key="2">
    <source>
        <dbReference type="ARBA" id="ARBA00022598"/>
    </source>
</evidence>
<evidence type="ECO:0000256" key="7">
    <source>
        <dbReference type="ARBA" id="ARBA00049929"/>
    </source>
</evidence>
<comment type="function">
    <text evidence="8">Catalyzes the attachment of tryptophan to tRNA(Trp).</text>
</comment>
<dbReference type="Pfam" id="PF00579">
    <property type="entry name" value="tRNA-synt_1b"/>
    <property type="match status" value="1"/>
</dbReference>
<feature type="binding site" evidence="8">
    <location>
        <begin position="201"/>
        <end position="205"/>
    </location>
    <ligand>
        <name>ATP</name>
        <dbReference type="ChEBI" id="CHEBI:30616"/>
    </ligand>
</feature>
<dbReference type="CDD" id="cd00806">
    <property type="entry name" value="TrpRS_core"/>
    <property type="match status" value="1"/>
</dbReference>
<organism evidence="10 11">
    <name type="scientific">Helicobacter colisuis</name>
    <dbReference type="NCBI Taxonomy" id="2949739"/>
    <lineage>
        <taxon>Bacteria</taxon>
        <taxon>Pseudomonadati</taxon>
        <taxon>Campylobacterota</taxon>
        <taxon>Epsilonproteobacteria</taxon>
        <taxon>Campylobacterales</taxon>
        <taxon>Helicobacteraceae</taxon>
        <taxon>Helicobacter</taxon>
    </lineage>
</organism>
<protein>
    <recommendedName>
        <fullName evidence="8">Tryptophan--tRNA ligase</fullName>
        <ecNumber evidence="8">6.1.1.2</ecNumber>
    </recommendedName>
    <alternativeName>
        <fullName evidence="8">Tryptophanyl-tRNA synthetase</fullName>
        <shortName evidence="8">TrpRS</shortName>
    </alternativeName>
</protein>
<comment type="subcellular location">
    <subcellularLocation>
        <location evidence="8">Cytoplasm</location>
    </subcellularLocation>
</comment>
<dbReference type="EMBL" id="JAMOKX010000004">
    <property type="protein sequence ID" value="MCL9819698.1"/>
    <property type="molecule type" value="Genomic_DNA"/>
</dbReference>
<evidence type="ECO:0000256" key="8">
    <source>
        <dbReference type="HAMAP-Rule" id="MF_00140"/>
    </source>
</evidence>
<name>A0ABT0TUT6_9HELI</name>
<keyword evidence="11" id="KW-1185">Reference proteome</keyword>